<dbReference type="GO" id="GO:0006313">
    <property type="term" value="P:DNA transposition"/>
    <property type="evidence" value="ECO:0007669"/>
    <property type="project" value="InterPro"/>
</dbReference>
<evidence type="ECO:0000313" key="3">
    <source>
        <dbReference type="Proteomes" id="UP000515917"/>
    </source>
</evidence>
<dbReference type="GO" id="GO:0043565">
    <property type="term" value="F:sequence-specific DNA binding"/>
    <property type="evidence" value="ECO:0007669"/>
    <property type="project" value="TreeGrafter"/>
</dbReference>
<dbReference type="InterPro" id="IPR002686">
    <property type="entry name" value="Transposase_17"/>
</dbReference>
<accession>A0A7G3G7T6</accession>
<evidence type="ECO:0000259" key="1">
    <source>
        <dbReference type="SMART" id="SM01321"/>
    </source>
</evidence>
<reference evidence="2 3" key="1">
    <citation type="submission" date="2018-01" db="EMBL/GenBank/DDBJ databases">
        <title>Genome sequence of Iodobacter sp. strain PCH194 isolated from Indian Trans-Himalaya.</title>
        <authorList>
            <person name="Kumar V."/>
            <person name="Thakur V."/>
            <person name="Kumar S."/>
            <person name="Singh D."/>
        </authorList>
    </citation>
    <scope>NUCLEOTIDE SEQUENCE [LARGE SCALE GENOMIC DNA]</scope>
    <source>
        <strain evidence="2 3">PCH194</strain>
    </source>
</reference>
<dbReference type="SMART" id="SM01321">
    <property type="entry name" value="Y1_Tnp"/>
    <property type="match status" value="1"/>
</dbReference>
<dbReference type="InterPro" id="IPR052715">
    <property type="entry name" value="RAYT_transposase"/>
</dbReference>
<evidence type="ECO:0000313" key="2">
    <source>
        <dbReference type="EMBL" id="QBC42895.1"/>
    </source>
</evidence>
<gene>
    <name evidence="2" type="ORF">C1H71_04575</name>
</gene>
<dbReference type="EMBL" id="CP025781">
    <property type="protein sequence ID" value="QBC42895.1"/>
    <property type="molecule type" value="Genomic_DNA"/>
</dbReference>
<dbReference type="PANTHER" id="PTHR36966:SF1">
    <property type="entry name" value="REP-ASSOCIATED TYROSINE TRANSPOSASE"/>
    <property type="match status" value="1"/>
</dbReference>
<dbReference type="Gene3D" id="3.30.70.1290">
    <property type="entry name" value="Transposase IS200-like"/>
    <property type="match status" value="1"/>
</dbReference>
<organism evidence="2 3">
    <name type="scientific">Iodobacter fluviatilis</name>
    <dbReference type="NCBI Taxonomy" id="537"/>
    <lineage>
        <taxon>Bacteria</taxon>
        <taxon>Pseudomonadati</taxon>
        <taxon>Pseudomonadota</taxon>
        <taxon>Betaproteobacteria</taxon>
        <taxon>Neisseriales</taxon>
        <taxon>Chitinibacteraceae</taxon>
        <taxon>Iodobacter</taxon>
    </lineage>
</organism>
<dbReference type="Proteomes" id="UP000515917">
    <property type="component" value="Chromosome"/>
</dbReference>
<dbReference type="PANTHER" id="PTHR36966">
    <property type="entry name" value="REP-ASSOCIATED TYROSINE TRANSPOSASE"/>
    <property type="match status" value="1"/>
</dbReference>
<keyword evidence="3" id="KW-1185">Reference proteome</keyword>
<dbReference type="SUPFAM" id="SSF143422">
    <property type="entry name" value="Transposase IS200-like"/>
    <property type="match status" value="1"/>
</dbReference>
<dbReference type="RefSeq" id="WP_188053583.1">
    <property type="nucleotide sequence ID" value="NZ_CP025781.1"/>
</dbReference>
<feature type="domain" description="Transposase IS200-like" evidence="1">
    <location>
        <begin position="21"/>
        <end position="169"/>
    </location>
</feature>
<dbReference type="InterPro" id="IPR036515">
    <property type="entry name" value="Transposase_17_sf"/>
</dbReference>
<dbReference type="AlphaFoldDB" id="A0A7G3G7T6"/>
<sequence>MSFKPSIHHRQSIRLQDYDYSQAGAYFITICTQGREYNLGVIENGAMLLSLVGECVCAAYHDLPKRFPNISLDAFTIMPNHLHGILVITPVGAPLAAPLSTIAPITSKVAASSAPTVGEIMRAFKSLSAIAANRLLNRVGQPFWQRNYWEHVIRDENELNALREYIHHNPQQWEQDKLYVSMGAGV</sequence>
<name>A0A7G3G7T6_9NEIS</name>
<proteinExistence type="predicted"/>
<protein>
    <submittedName>
        <fullName evidence="2">Transposase</fullName>
    </submittedName>
</protein>
<dbReference type="KEGG" id="ifl:C1H71_04575"/>
<dbReference type="GO" id="GO:0004803">
    <property type="term" value="F:transposase activity"/>
    <property type="evidence" value="ECO:0007669"/>
    <property type="project" value="InterPro"/>
</dbReference>